<dbReference type="OrthoDB" id="9940597at2759"/>
<protein>
    <recommendedName>
        <fullName evidence="4">Brain and acute leukemia cytoplasmic protein</fullName>
    </recommendedName>
</protein>
<gene>
    <name evidence="2" type="ORF">MATL_G00135400</name>
</gene>
<dbReference type="AlphaFoldDB" id="A0A9D3Q124"/>
<evidence type="ECO:0000256" key="1">
    <source>
        <dbReference type="SAM" id="MobiDB-lite"/>
    </source>
</evidence>
<feature type="compositionally biased region" description="Basic and acidic residues" evidence="1">
    <location>
        <begin position="113"/>
        <end position="126"/>
    </location>
</feature>
<accession>A0A9D3Q124</accession>
<proteinExistence type="predicted"/>
<dbReference type="EMBL" id="JAFDVH010000010">
    <property type="protein sequence ID" value="KAG7470067.1"/>
    <property type="molecule type" value="Genomic_DNA"/>
</dbReference>
<name>A0A9D3Q124_MEGAT</name>
<dbReference type="Proteomes" id="UP001046870">
    <property type="component" value="Chromosome 10"/>
</dbReference>
<evidence type="ECO:0000313" key="3">
    <source>
        <dbReference type="Proteomes" id="UP001046870"/>
    </source>
</evidence>
<organism evidence="2 3">
    <name type="scientific">Megalops atlanticus</name>
    <name type="common">Tarpon</name>
    <name type="synonym">Clupea gigantea</name>
    <dbReference type="NCBI Taxonomy" id="7932"/>
    <lineage>
        <taxon>Eukaryota</taxon>
        <taxon>Metazoa</taxon>
        <taxon>Chordata</taxon>
        <taxon>Craniata</taxon>
        <taxon>Vertebrata</taxon>
        <taxon>Euteleostomi</taxon>
        <taxon>Actinopterygii</taxon>
        <taxon>Neopterygii</taxon>
        <taxon>Teleostei</taxon>
        <taxon>Elopiformes</taxon>
        <taxon>Megalopidae</taxon>
        <taxon>Megalops</taxon>
    </lineage>
</organism>
<comment type="caution">
    <text evidence="2">The sequence shown here is derived from an EMBL/GenBank/DDBJ whole genome shotgun (WGS) entry which is preliminary data.</text>
</comment>
<dbReference type="InterPro" id="IPR009728">
    <property type="entry name" value="BAALC"/>
</dbReference>
<feature type="region of interest" description="Disordered" evidence="1">
    <location>
        <begin position="51"/>
        <end position="151"/>
    </location>
</feature>
<reference evidence="2" key="1">
    <citation type="submission" date="2021-01" db="EMBL/GenBank/DDBJ databases">
        <authorList>
            <person name="Zahm M."/>
            <person name="Roques C."/>
            <person name="Cabau C."/>
            <person name="Klopp C."/>
            <person name="Donnadieu C."/>
            <person name="Jouanno E."/>
            <person name="Lampietro C."/>
            <person name="Louis A."/>
            <person name="Herpin A."/>
            <person name="Echchiki A."/>
            <person name="Berthelot C."/>
            <person name="Parey E."/>
            <person name="Roest-Crollius H."/>
            <person name="Braasch I."/>
            <person name="Postlethwait J."/>
            <person name="Bobe J."/>
            <person name="Montfort J."/>
            <person name="Bouchez O."/>
            <person name="Begum T."/>
            <person name="Mejri S."/>
            <person name="Adams A."/>
            <person name="Chen W.-J."/>
            <person name="Guiguen Y."/>
        </authorList>
    </citation>
    <scope>NUCLEOTIDE SEQUENCE</scope>
    <source>
        <strain evidence="2">YG-15Mar2019-1</strain>
        <tissue evidence="2">Brain</tissue>
    </source>
</reference>
<sequence length="151" mass="16294">MGCGGSKAAAIEPRYYESWTRETESTWLTNTDTETPQLQLGIIGNNTGSLDSAGAGMKENAASCTGKTEAGRQPQLCASSSLREKRMVNTGTQCGKQPLYATSSSNNQRRILHREEIKQEPKRMPSKDVGGNITKSIQPIGRGEMAPSCVQ</sequence>
<dbReference type="PANTHER" id="PTHR14731">
    <property type="entry name" value="BRAIN AND ACUTE LEUKEMIA CYTOPLASMIC PROTEIN"/>
    <property type="match status" value="1"/>
</dbReference>
<dbReference type="GO" id="GO:0005737">
    <property type="term" value="C:cytoplasm"/>
    <property type="evidence" value="ECO:0007669"/>
    <property type="project" value="InterPro"/>
</dbReference>
<keyword evidence="3" id="KW-1185">Reference proteome</keyword>
<dbReference type="Pfam" id="PF06989">
    <property type="entry name" value="BAALC_N"/>
    <property type="match status" value="1"/>
</dbReference>
<feature type="compositionally biased region" description="Polar residues" evidence="1">
    <location>
        <begin position="89"/>
        <end position="109"/>
    </location>
</feature>
<dbReference type="PANTHER" id="PTHR14731:SF0">
    <property type="entry name" value="BRAIN AND ACUTE LEUKEMIA CYTOPLASMIC PROTEIN"/>
    <property type="match status" value="1"/>
</dbReference>
<evidence type="ECO:0008006" key="4">
    <source>
        <dbReference type="Google" id="ProtNLM"/>
    </source>
</evidence>
<evidence type="ECO:0000313" key="2">
    <source>
        <dbReference type="EMBL" id="KAG7470067.1"/>
    </source>
</evidence>